<feature type="domain" description="N-acetyltransferase" evidence="1">
    <location>
        <begin position="8"/>
        <end position="194"/>
    </location>
</feature>
<gene>
    <name evidence="2" type="ORF">BLTE_07170</name>
</gene>
<organism evidence="2 3">
    <name type="scientific">Blastochloris tepida</name>
    <dbReference type="NCBI Taxonomy" id="2233851"/>
    <lineage>
        <taxon>Bacteria</taxon>
        <taxon>Pseudomonadati</taxon>
        <taxon>Pseudomonadota</taxon>
        <taxon>Alphaproteobacteria</taxon>
        <taxon>Hyphomicrobiales</taxon>
        <taxon>Blastochloridaceae</taxon>
        <taxon>Blastochloris</taxon>
    </lineage>
</organism>
<dbReference type="Proteomes" id="UP000266934">
    <property type="component" value="Chromosome"/>
</dbReference>
<evidence type="ECO:0000259" key="1">
    <source>
        <dbReference type="PROSITE" id="PS51186"/>
    </source>
</evidence>
<dbReference type="PANTHER" id="PTHR42791:SF1">
    <property type="entry name" value="N-ACETYLTRANSFERASE DOMAIN-CONTAINING PROTEIN"/>
    <property type="match status" value="1"/>
</dbReference>
<dbReference type="EMBL" id="AP018907">
    <property type="protein sequence ID" value="BBF92032.1"/>
    <property type="molecule type" value="Genomic_DNA"/>
</dbReference>
<dbReference type="OrthoDB" id="7572372at2"/>
<dbReference type="KEGG" id="blag:BLTE_07170"/>
<name>A0A348FXJ9_9HYPH</name>
<dbReference type="InterPro" id="IPR000182">
    <property type="entry name" value="GNAT_dom"/>
</dbReference>
<keyword evidence="2" id="KW-0808">Transferase</keyword>
<reference evidence="2 3" key="1">
    <citation type="submission" date="2018-08" db="EMBL/GenBank/DDBJ databases">
        <title>Complete genome sequencing of Blastochloris tepida GI.</title>
        <authorList>
            <person name="Tsukatani Y."/>
            <person name="Mori H."/>
        </authorList>
    </citation>
    <scope>NUCLEOTIDE SEQUENCE [LARGE SCALE GENOMIC DNA]</scope>
    <source>
        <strain evidence="2 3">GI</strain>
    </source>
</reference>
<dbReference type="Gene3D" id="3.40.630.30">
    <property type="match status" value="1"/>
</dbReference>
<dbReference type="PANTHER" id="PTHR42791">
    <property type="entry name" value="GNAT FAMILY ACETYLTRANSFERASE"/>
    <property type="match status" value="1"/>
</dbReference>
<evidence type="ECO:0000313" key="3">
    <source>
        <dbReference type="Proteomes" id="UP000266934"/>
    </source>
</evidence>
<dbReference type="CDD" id="cd04301">
    <property type="entry name" value="NAT_SF"/>
    <property type="match status" value="1"/>
</dbReference>
<dbReference type="GO" id="GO:0016747">
    <property type="term" value="F:acyltransferase activity, transferring groups other than amino-acyl groups"/>
    <property type="evidence" value="ECO:0007669"/>
    <property type="project" value="InterPro"/>
</dbReference>
<evidence type="ECO:0000313" key="2">
    <source>
        <dbReference type="EMBL" id="BBF92032.1"/>
    </source>
</evidence>
<dbReference type="AlphaFoldDB" id="A0A348FXJ9"/>
<dbReference type="SUPFAM" id="SSF55729">
    <property type="entry name" value="Acyl-CoA N-acyltransferases (Nat)"/>
    <property type="match status" value="1"/>
</dbReference>
<dbReference type="InterPro" id="IPR016181">
    <property type="entry name" value="Acyl_CoA_acyltransferase"/>
</dbReference>
<dbReference type="InterPro" id="IPR052523">
    <property type="entry name" value="Trichothecene_AcTrans"/>
</dbReference>
<sequence length="194" mass="21251">MLIEPLALHVVTADLTGRADALATIVEAFEGDPACRTLWPERAAFRRHFPRFVELFGGPAQVDRTTDGAGAALWLAPGVEVDPEPLMAYLEAKLPEDRKDALFAGLEVQAALHPHEAHWYLPFIGVRAAAQGRGIGAALLAHGLTRADRDGLPAYLEATSRRSVPLYRRFGFETIGIVESPGYPEIFAMWRPAR</sequence>
<protein>
    <submittedName>
        <fullName evidence="2">N-acetyltransferase</fullName>
    </submittedName>
</protein>
<keyword evidence="3" id="KW-1185">Reference proteome</keyword>
<proteinExistence type="predicted"/>
<accession>A0A348FXJ9</accession>
<dbReference type="Pfam" id="PF00583">
    <property type="entry name" value="Acetyltransf_1"/>
    <property type="match status" value="1"/>
</dbReference>
<dbReference type="PROSITE" id="PS51186">
    <property type="entry name" value="GNAT"/>
    <property type="match status" value="1"/>
</dbReference>
<dbReference type="RefSeq" id="WP_126397707.1">
    <property type="nucleotide sequence ID" value="NZ_AP018907.1"/>
</dbReference>